<organism evidence="1 2">
    <name type="scientific">Bacillus cereus</name>
    <dbReference type="NCBI Taxonomy" id="1396"/>
    <lineage>
        <taxon>Bacteria</taxon>
        <taxon>Bacillati</taxon>
        <taxon>Bacillota</taxon>
        <taxon>Bacilli</taxon>
        <taxon>Bacillales</taxon>
        <taxon>Bacillaceae</taxon>
        <taxon>Bacillus</taxon>
        <taxon>Bacillus cereus group</taxon>
    </lineage>
</organism>
<proteinExistence type="predicted"/>
<evidence type="ECO:0000313" key="2">
    <source>
        <dbReference type="Proteomes" id="UP000224203"/>
    </source>
</evidence>
<evidence type="ECO:0000313" key="1">
    <source>
        <dbReference type="EMBL" id="PGS79356.1"/>
    </source>
</evidence>
<gene>
    <name evidence="1" type="ORF">COC69_12430</name>
</gene>
<accession>A0A9X7CP54</accession>
<dbReference type="RefSeq" id="WP_098782707.1">
    <property type="nucleotide sequence ID" value="NZ_NULI01000062.1"/>
</dbReference>
<comment type="caution">
    <text evidence="1">The sequence shown here is derived from an EMBL/GenBank/DDBJ whole genome shotgun (WGS) entry which is preliminary data.</text>
</comment>
<sequence length="81" mass="9863">MMCEKLLQSLVQYQLQYGNKPDILRLNKNYYRTILEQLAYPDWLIEKKIKNLNQTFLGIQVELTSEVERFEIRRIKKVEEL</sequence>
<dbReference type="AlphaFoldDB" id="A0A9X7CP54"/>
<dbReference type="Proteomes" id="UP000224203">
    <property type="component" value="Unassembled WGS sequence"/>
</dbReference>
<name>A0A9X7CP54_BACCE</name>
<dbReference type="EMBL" id="NULI01000062">
    <property type="protein sequence ID" value="PGS79356.1"/>
    <property type="molecule type" value="Genomic_DNA"/>
</dbReference>
<reference evidence="1 2" key="1">
    <citation type="submission" date="2017-09" db="EMBL/GenBank/DDBJ databases">
        <title>Large-scale bioinformatics analysis of Bacillus genomes uncovers conserved roles of natural products in bacterial physiology.</title>
        <authorList>
            <consortium name="Agbiome Team Llc"/>
            <person name="Bleich R.M."/>
            <person name="Grubbs K.J."/>
            <person name="Santa Maria K.C."/>
            <person name="Allen S.E."/>
            <person name="Farag S."/>
            <person name="Shank E.A."/>
            <person name="Bowers A."/>
        </authorList>
    </citation>
    <scope>NUCLEOTIDE SEQUENCE [LARGE SCALE GENOMIC DNA]</scope>
    <source>
        <strain evidence="1 2">AFS041711</strain>
    </source>
</reference>
<protein>
    <submittedName>
        <fullName evidence="1">Uncharacterized protein</fullName>
    </submittedName>
</protein>